<proteinExistence type="predicted"/>
<organism evidence="1">
    <name type="scientific">Bracon brevicornis</name>
    <dbReference type="NCBI Taxonomy" id="1563983"/>
    <lineage>
        <taxon>Eukaryota</taxon>
        <taxon>Metazoa</taxon>
        <taxon>Ecdysozoa</taxon>
        <taxon>Arthropoda</taxon>
        <taxon>Hexapoda</taxon>
        <taxon>Insecta</taxon>
        <taxon>Pterygota</taxon>
        <taxon>Neoptera</taxon>
        <taxon>Endopterygota</taxon>
        <taxon>Hymenoptera</taxon>
        <taxon>Apocrita</taxon>
        <taxon>Ichneumonoidea</taxon>
        <taxon>Braconidae</taxon>
        <taxon>Braconinae</taxon>
        <taxon>Bracon</taxon>
    </lineage>
</organism>
<reference evidence="1" key="1">
    <citation type="submission" date="2020-07" db="EMBL/GenBank/DDBJ databases">
        <authorList>
            <person name="Ferguson B K."/>
        </authorList>
    </citation>
    <scope>NUCLEOTIDE SEQUENCE</scope>
    <source>
        <strain evidence="1">L06</strain>
    </source>
</reference>
<dbReference type="AlphaFoldDB" id="A0A6V7IW39"/>
<gene>
    <name evidence="1" type="ORF">BBRV_LOCUS34504</name>
</gene>
<evidence type="ECO:0000313" key="1">
    <source>
        <dbReference type="EMBL" id="CAD1543225.1"/>
    </source>
</evidence>
<accession>A0A6V7IW39</accession>
<sequence length="204" mass="23292">MTTKPNVHQAIIIDKIIEANVGDHIVALLEVIPGEKILNAFILSDNRIVVFLDSEQTVDDLIVSKKHIVVSQQIVKIRPYITRKKRIIFNEVFPHVDDSFLEDELKKIGIQILEPVKTLSANFQQEELKHIMSLRRETYIALEDIEKLPKGIVIIDEDEEIYIPITIENSISNHSSGEESDHLMNGCPLDITQFIVNKPADHQQ</sequence>
<name>A0A6V7IW39_9HYME</name>
<dbReference type="EMBL" id="CADCXW020000009">
    <property type="protein sequence ID" value="CAD1543225.1"/>
    <property type="molecule type" value="Genomic_DNA"/>
</dbReference>
<protein>
    <submittedName>
        <fullName evidence="1">Uncharacterized protein</fullName>
    </submittedName>
</protein>